<feature type="domain" description="Multidrug resistance protein MdtA-like barrel-sandwich hybrid" evidence="5">
    <location>
        <begin position="70"/>
        <end position="265"/>
    </location>
</feature>
<evidence type="ECO:0000256" key="1">
    <source>
        <dbReference type="SAM" id="Coils"/>
    </source>
</evidence>
<dbReference type="PANTHER" id="PTHR30386">
    <property type="entry name" value="MEMBRANE FUSION SUBUNIT OF EMRAB-TOLC MULTIDRUG EFFLUX PUMP"/>
    <property type="match status" value="1"/>
</dbReference>
<dbReference type="Pfam" id="PF25917">
    <property type="entry name" value="BSH_RND"/>
    <property type="match status" value="1"/>
</dbReference>
<gene>
    <name evidence="7" type="ORF">GRI97_16915</name>
</gene>
<reference evidence="7 8" key="1">
    <citation type="submission" date="2019-12" db="EMBL/GenBank/DDBJ databases">
        <title>Genomic-based taxomic classification of the family Erythrobacteraceae.</title>
        <authorList>
            <person name="Xu L."/>
        </authorList>
    </citation>
    <scope>NUCLEOTIDE SEQUENCE [LARGE SCALE GENOMIC DNA]</scope>
    <source>
        <strain evidence="7 8">S36</strain>
    </source>
</reference>
<organism evidence="7 8">
    <name type="scientific">Croceibacterium xixiisoli</name>
    <dbReference type="NCBI Taxonomy" id="1476466"/>
    <lineage>
        <taxon>Bacteria</taxon>
        <taxon>Pseudomonadati</taxon>
        <taxon>Pseudomonadota</taxon>
        <taxon>Alphaproteobacteria</taxon>
        <taxon>Sphingomonadales</taxon>
        <taxon>Erythrobacteraceae</taxon>
        <taxon>Croceibacterium</taxon>
    </lineage>
</organism>
<dbReference type="Proteomes" id="UP000469430">
    <property type="component" value="Unassembled WGS sequence"/>
</dbReference>
<dbReference type="Pfam" id="PF25954">
    <property type="entry name" value="Beta-barrel_RND_2"/>
    <property type="match status" value="1"/>
</dbReference>
<feature type="coiled-coil region" evidence="1">
    <location>
        <begin position="145"/>
        <end position="203"/>
    </location>
</feature>
<evidence type="ECO:0000256" key="2">
    <source>
        <dbReference type="SAM" id="MobiDB-lite"/>
    </source>
</evidence>
<feature type="domain" description="Multidrug resistance protein MdtA-like alpha-helical hairpin" evidence="4">
    <location>
        <begin position="143"/>
        <end position="205"/>
    </location>
</feature>
<keyword evidence="3" id="KW-0472">Membrane</keyword>
<dbReference type="PANTHER" id="PTHR30386:SF24">
    <property type="entry name" value="MULTIDRUG RESISTANCE EFFLUX PUMP"/>
    <property type="match status" value="1"/>
</dbReference>
<feature type="domain" description="CusB-like beta-barrel" evidence="6">
    <location>
        <begin position="271"/>
        <end position="313"/>
    </location>
</feature>
<feature type="region of interest" description="Disordered" evidence="2">
    <location>
        <begin position="1"/>
        <end position="23"/>
    </location>
</feature>
<comment type="caution">
    <text evidence="7">The sequence shown here is derived from an EMBL/GenBank/DDBJ whole genome shotgun (WGS) entry which is preliminary data.</text>
</comment>
<sequence>MSTDKQDNDPALSDVEPQQGGWAPRRSRRGIIAFALVIIAGVLAILYAWDLPPFRTGNITTDNAYVRGRTTVISPQVTGYVTAVNVQDFQAVKQGVPLVTIDDRIYRARVEQGVAGIAAQTATLDNALQNQRSGEAQVRLQDAAVASARAQAARARADLTRVNELVGEGSVSERERDQALATLRQAEAAVAQAQAQRAIAQEQLRSVGVGRGGLRAQVESATAARDLARVDLDNTIIRAPRDGRLSEVSVRVGQMVSPGTQLMYLVPEEHWVVANFKEAQTAAIQVGQPATLRVDAFGGAELTGKVESIAPAAGSEFSVVRPDTGAGNFVKVPQRIAVRIRIDPGQAGSARLGPGMSVIATVHTQAR</sequence>
<dbReference type="OrthoDB" id="9811754at2"/>
<dbReference type="Pfam" id="PF25876">
    <property type="entry name" value="HH_MFP_RND"/>
    <property type="match status" value="1"/>
</dbReference>
<evidence type="ECO:0000313" key="8">
    <source>
        <dbReference type="Proteomes" id="UP000469430"/>
    </source>
</evidence>
<dbReference type="AlphaFoldDB" id="A0A6I4TXE6"/>
<feature type="transmembrane region" description="Helical" evidence="3">
    <location>
        <begin position="31"/>
        <end position="49"/>
    </location>
</feature>
<proteinExistence type="predicted"/>
<dbReference type="RefSeq" id="WP_161392398.1">
    <property type="nucleotide sequence ID" value="NZ_JBHSCP010000003.1"/>
</dbReference>
<evidence type="ECO:0000259" key="6">
    <source>
        <dbReference type="Pfam" id="PF25954"/>
    </source>
</evidence>
<dbReference type="InterPro" id="IPR058625">
    <property type="entry name" value="MdtA-like_BSH"/>
</dbReference>
<keyword evidence="1" id="KW-0175">Coiled coil</keyword>
<protein>
    <submittedName>
        <fullName evidence="7">HlyD family efflux transporter periplasmic adaptor subunit</fullName>
    </submittedName>
</protein>
<evidence type="ECO:0000259" key="5">
    <source>
        <dbReference type="Pfam" id="PF25917"/>
    </source>
</evidence>
<dbReference type="Gene3D" id="2.40.30.170">
    <property type="match status" value="1"/>
</dbReference>
<keyword evidence="3" id="KW-0812">Transmembrane</keyword>
<accession>A0A6I4TXE6</accession>
<keyword evidence="8" id="KW-1185">Reference proteome</keyword>
<dbReference type="InterPro" id="IPR058792">
    <property type="entry name" value="Beta-barrel_RND_2"/>
</dbReference>
<dbReference type="Gene3D" id="2.40.50.100">
    <property type="match status" value="1"/>
</dbReference>
<evidence type="ECO:0000313" key="7">
    <source>
        <dbReference type="EMBL" id="MXP00675.1"/>
    </source>
</evidence>
<evidence type="ECO:0000256" key="3">
    <source>
        <dbReference type="SAM" id="Phobius"/>
    </source>
</evidence>
<keyword evidence="3" id="KW-1133">Transmembrane helix</keyword>
<name>A0A6I4TXE6_9SPHN</name>
<dbReference type="InterPro" id="IPR050739">
    <property type="entry name" value="MFP"/>
</dbReference>
<dbReference type="Gene3D" id="1.10.287.470">
    <property type="entry name" value="Helix hairpin bin"/>
    <property type="match status" value="2"/>
</dbReference>
<evidence type="ECO:0000259" key="4">
    <source>
        <dbReference type="Pfam" id="PF25876"/>
    </source>
</evidence>
<dbReference type="EMBL" id="WTYJ01000004">
    <property type="protein sequence ID" value="MXP00675.1"/>
    <property type="molecule type" value="Genomic_DNA"/>
</dbReference>
<dbReference type="InterPro" id="IPR058624">
    <property type="entry name" value="MdtA-like_HH"/>
</dbReference>
<dbReference type="SUPFAM" id="SSF111369">
    <property type="entry name" value="HlyD-like secretion proteins"/>
    <property type="match status" value="3"/>
</dbReference>